<evidence type="ECO:0000259" key="6">
    <source>
        <dbReference type="Pfam" id="PF07980"/>
    </source>
</evidence>
<dbReference type="RefSeq" id="WP_202243911.1">
    <property type="nucleotide sequence ID" value="NZ_JAESIY010000004.1"/>
</dbReference>
<gene>
    <name evidence="8" type="ORF">JL102_08250</name>
</gene>
<dbReference type="Pfam" id="PF14322">
    <property type="entry name" value="SusD-like_3"/>
    <property type="match status" value="1"/>
</dbReference>
<comment type="similarity">
    <text evidence="2">Belongs to the SusD family.</text>
</comment>
<name>A0A937F4B4_9BACT</name>
<evidence type="ECO:0000256" key="4">
    <source>
        <dbReference type="ARBA" id="ARBA00023136"/>
    </source>
</evidence>
<evidence type="ECO:0000259" key="7">
    <source>
        <dbReference type="Pfam" id="PF14322"/>
    </source>
</evidence>
<evidence type="ECO:0000313" key="9">
    <source>
        <dbReference type="Proteomes" id="UP000659388"/>
    </source>
</evidence>
<evidence type="ECO:0000256" key="2">
    <source>
        <dbReference type="ARBA" id="ARBA00006275"/>
    </source>
</evidence>
<evidence type="ECO:0000256" key="5">
    <source>
        <dbReference type="ARBA" id="ARBA00023237"/>
    </source>
</evidence>
<keyword evidence="9" id="KW-1185">Reference proteome</keyword>
<comment type="subcellular location">
    <subcellularLocation>
        <location evidence="1">Cell outer membrane</location>
    </subcellularLocation>
</comment>
<dbReference type="AlphaFoldDB" id="A0A937F4B4"/>
<evidence type="ECO:0000256" key="3">
    <source>
        <dbReference type="ARBA" id="ARBA00022729"/>
    </source>
</evidence>
<dbReference type="EMBL" id="JAESIY010000004">
    <property type="protein sequence ID" value="MBL3656117.1"/>
    <property type="molecule type" value="Genomic_DNA"/>
</dbReference>
<dbReference type="PROSITE" id="PS51257">
    <property type="entry name" value="PROKAR_LIPOPROTEIN"/>
    <property type="match status" value="1"/>
</dbReference>
<protein>
    <submittedName>
        <fullName evidence="8">RagB/SusD family nutrient uptake outer membrane protein</fullName>
    </submittedName>
</protein>
<dbReference type="Proteomes" id="UP000659388">
    <property type="component" value="Unassembled WGS sequence"/>
</dbReference>
<keyword evidence="5" id="KW-0998">Cell outer membrane</keyword>
<keyword evidence="4" id="KW-0472">Membrane</keyword>
<dbReference type="InterPro" id="IPR012944">
    <property type="entry name" value="SusD_RagB_dom"/>
</dbReference>
<dbReference type="InterPro" id="IPR011990">
    <property type="entry name" value="TPR-like_helical_dom_sf"/>
</dbReference>
<dbReference type="Gene3D" id="1.25.40.390">
    <property type="match status" value="1"/>
</dbReference>
<feature type="domain" description="SusD-like N-terminal" evidence="7">
    <location>
        <begin position="20"/>
        <end position="212"/>
    </location>
</feature>
<sequence>MKRIAIIFMMALTIFSGCSDFLEEENKSYITAEEFYITSAGYNSLITSNYTMLGQIFGQDPWLFMAGTDMYMEGRNAEPVGLSQYTELNSQSEGISFLYSLCYQAIQRANTAIYYADITEKTDMVDRYVAEVRFLRALSYFMLVQTYGGVPMVEDYYDGKELVFEFAGASAEKIYSYIISEMEAVLPVLAVSNKDGRVNSRAVQHYLALVYLTRAYESFAASDDFEKAATYADEAIAGQPLDIPFDQLWKPGNERNAEVLFSAQYSQASISTDPQNLGNQQQNFFGPYLGGNEVNGKAPYKSYTLCPTRHAIDLFEEGDERWDATFMVEVYTPYYAYFRESDLSEIPVAHFYEPKWFDATDSINYRLEHPDAEYHSYGTYDPEGGNVSLDYSTIIVKKFDDPNSIYAGDGGRTSARDFIMARLGETYLIAAEAYLGAGDAGTGLLRLNEVRRRSGMPEALISDFNINYILDERGRELLGEYKRWFDLKRTGKLVERASAYNPLIEQSNFSGNGGELKTLRPIPQDALDLNRNDSFQQNPAYK</sequence>
<reference evidence="8" key="1">
    <citation type="submission" date="2021-01" db="EMBL/GenBank/DDBJ databases">
        <title>Fulvivirga kasyanovii gen. nov., sp nov., a novel member of the phylum Bacteroidetes isolated from seawater in a mussel farm.</title>
        <authorList>
            <person name="Zhao L.-H."/>
            <person name="Wang Z.-J."/>
        </authorList>
    </citation>
    <scope>NUCLEOTIDE SEQUENCE</scope>
    <source>
        <strain evidence="8">2943</strain>
    </source>
</reference>
<organism evidence="8 9">
    <name type="scientific">Fulvivirga sediminis</name>
    <dbReference type="NCBI Taxonomy" id="2803949"/>
    <lineage>
        <taxon>Bacteria</taxon>
        <taxon>Pseudomonadati</taxon>
        <taxon>Bacteroidota</taxon>
        <taxon>Cytophagia</taxon>
        <taxon>Cytophagales</taxon>
        <taxon>Fulvivirgaceae</taxon>
        <taxon>Fulvivirga</taxon>
    </lineage>
</organism>
<dbReference type="Pfam" id="PF07980">
    <property type="entry name" value="SusD_RagB"/>
    <property type="match status" value="1"/>
</dbReference>
<evidence type="ECO:0000313" key="8">
    <source>
        <dbReference type="EMBL" id="MBL3656117.1"/>
    </source>
</evidence>
<dbReference type="SUPFAM" id="SSF48452">
    <property type="entry name" value="TPR-like"/>
    <property type="match status" value="1"/>
</dbReference>
<feature type="domain" description="RagB/SusD" evidence="6">
    <location>
        <begin position="258"/>
        <end position="541"/>
    </location>
</feature>
<evidence type="ECO:0000256" key="1">
    <source>
        <dbReference type="ARBA" id="ARBA00004442"/>
    </source>
</evidence>
<dbReference type="InterPro" id="IPR033985">
    <property type="entry name" value="SusD-like_N"/>
</dbReference>
<proteinExistence type="inferred from homology"/>
<keyword evidence="3" id="KW-0732">Signal</keyword>
<dbReference type="GO" id="GO:0009279">
    <property type="term" value="C:cell outer membrane"/>
    <property type="evidence" value="ECO:0007669"/>
    <property type="project" value="UniProtKB-SubCell"/>
</dbReference>
<accession>A0A937F4B4</accession>
<comment type="caution">
    <text evidence="8">The sequence shown here is derived from an EMBL/GenBank/DDBJ whole genome shotgun (WGS) entry which is preliminary data.</text>
</comment>